<protein>
    <recommendedName>
        <fullName evidence="3">DUF4019 domain-containing protein</fullName>
    </recommendedName>
</protein>
<organism evidence="1 2">
    <name type="scientific">Chlorogloeopsis fritschii PCC 6912</name>
    <dbReference type="NCBI Taxonomy" id="211165"/>
    <lineage>
        <taxon>Bacteria</taxon>
        <taxon>Bacillati</taxon>
        <taxon>Cyanobacteriota</taxon>
        <taxon>Cyanophyceae</taxon>
        <taxon>Nostocales</taxon>
        <taxon>Chlorogloeopsidaceae</taxon>
        <taxon>Chlorogloeopsis</taxon>
    </lineage>
</organism>
<reference evidence="1 2" key="1">
    <citation type="journal article" date="2019" name="Genome Biol. Evol.">
        <title>Day and night: Metabolic profiles and evolutionary relationships of six axenic non-marine cyanobacteria.</title>
        <authorList>
            <person name="Will S.E."/>
            <person name="Henke P."/>
            <person name="Boedeker C."/>
            <person name="Huang S."/>
            <person name="Brinkmann H."/>
            <person name="Rohde M."/>
            <person name="Jarek M."/>
            <person name="Friedl T."/>
            <person name="Seufert S."/>
            <person name="Schumacher M."/>
            <person name="Overmann J."/>
            <person name="Neumann-Schaal M."/>
            <person name="Petersen J."/>
        </authorList>
    </citation>
    <scope>NUCLEOTIDE SEQUENCE [LARGE SCALE GENOMIC DNA]</scope>
    <source>
        <strain evidence="1 2">PCC 6912</strain>
    </source>
</reference>
<evidence type="ECO:0000313" key="2">
    <source>
        <dbReference type="Proteomes" id="UP000268857"/>
    </source>
</evidence>
<dbReference type="EMBL" id="RSCJ01000011">
    <property type="protein sequence ID" value="RUR80224.1"/>
    <property type="molecule type" value="Genomic_DNA"/>
</dbReference>
<name>A0A433NDP6_CHLFR</name>
<proteinExistence type="predicted"/>
<dbReference type="AlphaFoldDB" id="A0A433NDP6"/>
<dbReference type="Proteomes" id="UP000268857">
    <property type="component" value="Unassembled WGS sequence"/>
</dbReference>
<evidence type="ECO:0008006" key="3">
    <source>
        <dbReference type="Google" id="ProtNLM"/>
    </source>
</evidence>
<dbReference type="RefSeq" id="WP_016873893.1">
    <property type="nucleotide sequence ID" value="NZ_AJLN01000050.1"/>
</dbReference>
<comment type="caution">
    <text evidence="1">The sequence shown here is derived from an EMBL/GenBank/DDBJ whole genome shotgun (WGS) entry which is preliminary data.</text>
</comment>
<gene>
    <name evidence="1" type="ORF">PCC6912_30840</name>
</gene>
<keyword evidence="2" id="KW-1185">Reference proteome</keyword>
<sequence>MKTTLIGTALTVAIVLINPIFVTYAKPPNSYKLESAIAQVQEKANIPDVVAKGLELYKQGDVEAAVNKWADSTLALLDEVPIDFAQKQEQTRLFNQSRPIMTAMLVAVSKQYGDCKGYSIIKSIPRNQNTRTIYLEMQHKKGSVFMEFITLKTEKDWRIVHFHFSPDIEDIFR</sequence>
<evidence type="ECO:0000313" key="1">
    <source>
        <dbReference type="EMBL" id="RUR80224.1"/>
    </source>
</evidence>
<accession>A0A433NDP6</accession>